<feature type="transmembrane region" description="Helical" evidence="5">
    <location>
        <begin position="12"/>
        <end position="30"/>
    </location>
</feature>
<evidence type="ECO:0000256" key="3">
    <source>
        <dbReference type="ARBA" id="ARBA00022989"/>
    </source>
</evidence>
<dbReference type="PANTHER" id="PTHR23514:SF13">
    <property type="entry name" value="INNER MEMBRANE PROTEIN YBJJ"/>
    <property type="match status" value="1"/>
</dbReference>
<organism evidence="7 8">
    <name type="scientific">Commensalibacter papalotli</name>
    <name type="common">ex Botero et al. 2024</name>
    <dbReference type="NCBI Taxonomy" id="2972766"/>
    <lineage>
        <taxon>Bacteria</taxon>
        <taxon>Pseudomonadati</taxon>
        <taxon>Pseudomonadota</taxon>
        <taxon>Alphaproteobacteria</taxon>
        <taxon>Acetobacterales</taxon>
        <taxon>Acetobacteraceae</taxon>
    </lineage>
</organism>
<keyword evidence="2 5" id="KW-0812">Transmembrane</keyword>
<dbReference type="InterPro" id="IPR051788">
    <property type="entry name" value="MFS_Transporter"/>
</dbReference>
<gene>
    <name evidence="7" type="ORF">R83534S58_LOCUS698</name>
</gene>
<evidence type="ECO:0000259" key="6">
    <source>
        <dbReference type="PROSITE" id="PS50850"/>
    </source>
</evidence>
<evidence type="ECO:0000256" key="2">
    <source>
        <dbReference type="ARBA" id="ARBA00022692"/>
    </source>
</evidence>
<feature type="transmembrane region" description="Helical" evidence="5">
    <location>
        <begin position="200"/>
        <end position="219"/>
    </location>
</feature>
<feature type="transmembrane region" description="Helical" evidence="5">
    <location>
        <begin position="263"/>
        <end position="283"/>
    </location>
</feature>
<keyword evidence="3 5" id="KW-1133">Transmembrane helix</keyword>
<sequence>MLQHYMNDKIATRVIFLIAGMITAMWAVIVPFAKMNTGINDAVLGTLLLCLGAGAIISMPMAGPLTSRYGCKNVIIVSTIIMVVAAPFLSFISHPILLAFFLLIFGVGVGMTDCAINVQAIIVEKKEKKALMSGFHGMFSLGGIVGAGLMTGFLALGVNIIASTFLILFIIIFLFGISFRHFLPYANPAEGPAFAIPKGIVLVLGIICFVVFLVEGTALDWSAVYLVDSKHISDSLGGIGFTAFATAMTGGRLTGDYIVNKFGALRVVIIGSIIALLGFYFVITGIDLSILLTGYFLIGAGCSNIVPVMFNQIGKQTTMSQMVAVPAVSTLGYIGILAGPAMVGFIAHHSSLSHAFIFVALLMVIVLLLTIALQKVMSANQGSL</sequence>
<evidence type="ECO:0000256" key="1">
    <source>
        <dbReference type="ARBA" id="ARBA00004141"/>
    </source>
</evidence>
<dbReference type="InterPro" id="IPR011701">
    <property type="entry name" value="MFS"/>
</dbReference>
<feature type="transmembrane region" description="Helical" evidence="5">
    <location>
        <begin position="289"/>
        <end position="310"/>
    </location>
</feature>
<feature type="transmembrane region" description="Helical" evidence="5">
    <location>
        <begin position="160"/>
        <end position="179"/>
    </location>
</feature>
<dbReference type="PANTHER" id="PTHR23514">
    <property type="entry name" value="BYPASS OF STOP CODON PROTEIN 6"/>
    <property type="match status" value="1"/>
</dbReference>
<comment type="caution">
    <text evidence="7">The sequence shown here is derived from an EMBL/GenBank/DDBJ whole genome shotgun (WGS) entry which is preliminary data.</text>
</comment>
<dbReference type="EMBL" id="CAMXCH010000001">
    <property type="protein sequence ID" value="CAI3933766.1"/>
    <property type="molecule type" value="Genomic_DNA"/>
</dbReference>
<feature type="transmembrane region" description="Helical" evidence="5">
    <location>
        <begin position="322"/>
        <end position="346"/>
    </location>
</feature>
<dbReference type="InterPro" id="IPR020846">
    <property type="entry name" value="MFS_dom"/>
</dbReference>
<keyword evidence="4 5" id="KW-0472">Membrane</keyword>
<evidence type="ECO:0000313" key="8">
    <source>
        <dbReference type="Proteomes" id="UP001154272"/>
    </source>
</evidence>
<evidence type="ECO:0000256" key="4">
    <source>
        <dbReference type="ARBA" id="ARBA00023136"/>
    </source>
</evidence>
<dbReference type="PROSITE" id="PS50850">
    <property type="entry name" value="MFS"/>
    <property type="match status" value="1"/>
</dbReference>
<evidence type="ECO:0000256" key="5">
    <source>
        <dbReference type="SAM" id="Phobius"/>
    </source>
</evidence>
<dbReference type="Gene3D" id="1.20.1250.20">
    <property type="entry name" value="MFS general substrate transporter like domains"/>
    <property type="match status" value="2"/>
</dbReference>
<reference evidence="7" key="1">
    <citation type="submission" date="2022-10" db="EMBL/GenBank/DDBJ databases">
        <authorList>
            <person name="Botero Cardona J."/>
        </authorList>
    </citation>
    <scope>NUCLEOTIDE SEQUENCE</scope>
    <source>
        <strain evidence="7">R-83534</strain>
    </source>
</reference>
<keyword evidence="8" id="KW-1185">Reference proteome</keyword>
<feature type="transmembrane region" description="Helical" evidence="5">
    <location>
        <begin position="352"/>
        <end position="373"/>
    </location>
</feature>
<name>A0ABN8W4R9_9PROT</name>
<evidence type="ECO:0000313" key="7">
    <source>
        <dbReference type="EMBL" id="CAI3933766.1"/>
    </source>
</evidence>
<feature type="transmembrane region" description="Helical" evidence="5">
    <location>
        <begin position="74"/>
        <end position="92"/>
    </location>
</feature>
<dbReference type="RefSeq" id="WP_282023491.1">
    <property type="nucleotide sequence ID" value="NZ_CAMXCH010000001.1"/>
</dbReference>
<dbReference type="InterPro" id="IPR036259">
    <property type="entry name" value="MFS_trans_sf"/>
</dbReference>
<feature type="transmembrane region" description="Helical" evidence="5">
    <location>
        <begin position="231"/>
        <end position="251"/>
    </location>
</feature>
<dbReference type="Proteomes" id="UP001154272">
    <property type="component" value="Unassembled WGS sequence"/>
</dbReference>
<comment type="subcellular location">
    <subcellularLocation>
        <location evidence="1">Membrane</location>
        <topology evidence="1">Multi-pass membrane protein</topology>
    </subcellularLocation>
</comment>
<feature type="domain" description="Major facilitator superfamily (MFS) profile" evidence="6">
    <location>
        <begin position="1"/>
        <end position="378"/>
    </location>
</feature>
<dbReference type="SUPFAM" id="SSF103473">
    <property type="entry name" value="MFS general substrate transporter"/>
    <property type="match status" value="1"/>
</dbReference>
<feature type="transmembrane region" description="Helical" evidence="5">
    <location>
        <begin position="42"/>
        <end position="62"/>
    </location>
</feature>
<feature type="transmembrane region" description="Helical" evidence="5">
    <location>
        <begin position="98"/>
        <end position="123"/>
    </location>
</feature>
<protein>
    <submittedName>
        <fullName evidence="7">Fucose permease (FucP) (PDB:3O7P)</fullName>
    </submittedName>
</protein>
<accession>A0ABN8W4R9</accession>
<proteinExistence type="predicted"/>
<dbReference type="Pfam" id="PF07690">
    <property type="entry name" value="MFS_1"/>
    <property type="match status" value="2"/>
</dbReference>
<feature type="transmembrane region" description="Helical" evidence="5">
    <location>
        <begin position="135"/>
        <end position="154"/>
    </location>
</feature>
<dbReference type="CDD" id="cd17393">
    <property type="entry name" value="MFS_MosC_like"/>
    <property type="match status" value="1"/>
</dbReference>